<dbReference type="Pfam" id="PF12323">
    <property type="entry name" value="HTH_OrfB_IS605"/>
    <property type="match status" value="1"/>
</dbReference>
<keyword evidence="3" id="KW-0238">DNA-binding</keyword>
<evidence type="ECO:0000256" key="4">
    <source>
        <dbReference type="SAM" id="MobiDB-lite"/>
    </source>
</evidence>
<evidence type="ECO:0000256" key="3">
    <source>
        <dbReference type="ARBA" id="ARBA00023125"/>
    </source>
</evidence>
<evidence type="ECO:0000256" key="1">
    <source>
        <dbReference type="ARBA" id="ARBA00022723"/>
    </source>
</evidence>
<feature type="domain" description="Transposase putative helix-turn-helix" evidence="6">
    <location>
        <begin position="1"/>
        <end position="45"/>
    </location>
</feature>
<organism evidence="7 8">
    <name type="scientific">Dactylosporangium matsuzakiense</name>
    <dbReference type="NCBI Taxonomy" id="53360"/>
    <lineage>
        <taxon>Bacteria</taxon>
        <taxon>Bacillati</taxon>
        <taxon>Actinomycetota</taxon>
        <taxon>Actinomycetes</taxon>
        <taxon>Micromonosporales</taxon>
        <taxon>Micromonosporaceae</taxon>
        <taxon>Dactylosporangium</taxon>
    </lineage>
</organism>
<evidence type="ECO:0000256" key="2">
    <source>
        <dbReference type="ARBA" id="ARBA00022833"/>
    </source>
</evidence>
<reference evidence="7" key="1">
    <citation type="journal article" date="2014" name="Int. J. Syst. Evol. Microbiol.">
        <title>Complete genome sequence of Corynebacterium casei LMG S-19264T (=DSM 44701T), isolated from a smear-ripened cheese.</title>
        <authorList>
            <consortium name="US DOE Joint Genome Institute (JGI-PGF)"/>
            <person name="Walter F."/>
            <person name="Albersmeier A."/>
            <person name="Kalinowski J."/>
            <person name="Ruckert C."/>
        </authorList>
    </citation>
    <scope>NUCLEOTIDE SEQUENCE</scope>
    <source>
        <strain evidence="7">VKM Ac-1321</strain>
    </source>
</reference>
<accession>A0A9W6NQM1</accession>
<gene>
    <name evidence="7" type="ORF">GCM10017581_072500</name>
</gene>
<evidence type="ECO:0008006" key="9">
    <source>
        <dbReference type="Google" id="ProtNLM"/>
    </source>
</evidence>
<dbReference type="Pfam" id="PF07282">
    <property type="entry name" value="Cas12f1-like_TNB"/>
    <property type="match status" value="1"/>
</dbReference>
<protein>
    <recommendedName>
        <fullName evidence="9">Transposase</fullName>
    </recommendedName>
</protein>
<name>A0A9W6NQM1_9ACTN</name>
<proteinExistence type="predicted"/>
<reference evidence="7" key="2">
    <citation type="submission" date="2023-01" db="EMBL/GenBank/DDBJ databases">
        <authorList>
            <person name="Sun Q."/>
            <person name="Evtushenko L."/>
        </authorList>
    </citation>
    <scope>NUCLEOTIDE SEQUENCE</scope>
    <source>
        <strain evidence="7">VKM Ac-1321</strain>
    </source>
</reference>
<evidence type="ECO:0000259" key="5">
    <source>
        <dbReference type="Pfam" id="PF07282"/>
    </source>
</evidence>
<dbReference type="GO" id="GO:0003677">
    <property type="term" value="F:DNA binding"/>
    <property type="evidence" value="ECO:0007669"/>
    <property type="project" value="UniProtKB-KW"/>
</dbReference>
<feature type="region of interest" description="Disordered" evidence="4">
    <location>
        <begin position="149"/>
        <end position="199"/>
    </location>
</feature>
<feature type="compositionally biased region" description="Low complexity" evidence="4">
    <location>
        <begin position="179"/>
        <end position="191"/>
    </location>
</feature>
<dbReference type="EMBL" id="BSFP01000059">
    <property type="protein sequence ID" value="GLL05503.1"/>
    <property type="molecule type" value="Genomic_DNA"/>
</dbReference>
<comment type="caution">
    <text evidence="7">The sequence shown here is derived from an EMBL/GenBank/DDBJ whole genome shotgun (WGS) entry which is preliminary data.</text>
</comment>
<keyword evidence="8" id="KW-1185">Reference proteome</keyword>
<keyword evidence="2" id="KW-0862">Zinc</keyword>
<dbReference type="RefSeq" id="WP_261959427.1">
    <property type="nucleotide sequence ID" value="NZ_BAAAXA010000001.1"/>
</dbReference>
<evidence type="ECO:0000313" key="7">
    <source>
        <dbReference type="EMBL" id="GLL05503.1"/>
    </source>
</evidence>
<evidence type="ECO:0000259" key="6">
    <source>
        <dbReference type="Pfam" id="PF12323"/>
    </source>
</evidence>
<evidence type="ECO:0000313" key="8">
    <source>
        <dbReference type="Proteomes" id="UP001143480"/>
    </source>
</evidence>
<dbReference type="GO" id="GO:0046872">
    <property type="term" value="F:metal ion binding"/>
    <property type="evidence" value="ECO:0007669"/>
    <property type="project" value="UniProtKB-KW"/>
</dbReference>
<dbReference type="InterPro" id="IPR010095">
    <property type="entry name" value="Cas12f1-like_TNB"/>
</dbReference>
<dbReference type="InterPro" id="IPR021027">
    <property type="entry name" value="Transposase_put_HTH"/>
</dbReference>
<dbReference type="AlphaFoldDB" id="A0A9W6NQM1"/>
<keyword evidence="1" id="KW-0479">Metal-binding</keyword>
<sequence length="199" mass="20950">MKAIQAYRFALDLTPARERDVLAHAGAARVAHNWALARVKAVMQQRAAERTYGVPDEQLTPAVSWSLPGLRKAWNAAKAETTWNGGRLLVAGRRYPSSKTCSGCGAVKTKLALSERQSECEACGLVVDRDLNAARNLAALAAEFDTAGSGPVGGRGADRKTPLAGQAAAKRQHGTAFAGQTGTVPPQGGTTNRVPVQAY</sequence>
<dbReference type="Proteomes" id="UP001143480">
    <property type="component" value="Unassembled WGS sequence"/>
</dbReference>
<feature type="domain" description="Cas12f1-like TNB" evidence="5">
    <location>
        <begin position="81"/>
        <end position="137"/>
    </location>
</feature>